<dbReference type="EMBL" id="CP119078">
    <property type="protein sequence ID" value="WED42584.1"/>
    <property type="molecule type" value="Genomic_DNA"/>
</dbReference>
<dbReference type="Proteomes" id="UP001222087">
    <property type="component" value="Chromosome"/>
</dbReference>
<accession>A0ABY8AQ76</accession>
<reference evidence="1 2" key="1">
    <citation type="submission" date="2023-02" db="EMBL/GenBank/DDBJ databases">
        <title>Genome Sequence of L. cardiaca H63T.</title>
        <authorList>
            <person name="Lopez A.E."/>
            <person name="Cianciotto N.P."/>
        </authorList>
    </citation>
    <scope>NUCLEOTIDE SEQUENCE [LARGE SCALE GENOMIC DNA]</scope>
    <source>
        <strain evidence="1 2">H63</strain>
    </source>
</reference>
<evidence type="ECO:0008006" key="3">
    <source>
        <dbReference type="Google" id="ProtNLM"/>
    </source>
</evidence>
<protein>
    <recommendedName>
        <fullName evidence="3">Dot/Icm T4SS effector</fullName>
    </recommendedName>
</protein>
<organism evidence="1 2">
    <name type="scientific">Legionella cardiaca</name>
    <dbReference type="NCBI Taxonomy" id="1071983"/>
    <lineage>
        <taxon>Bacteria</taxon>
        <taxon>Pseudomonadati</taxon>
        <taxon>Pseudomonadota</taxon>
        <taxon>Gammaproteobacteria</taxon>
        <taxon>Legionellales</taxon>
        <taxon>Legionellaceae</taxon>
        <taxon>Legionella</taxon>
    </lineage>
</organism>
<gene>
    <name evidence="1" type="ORF">PXX05_11790</name>
</gene>
<keyword evidence="2" id="KW-1185">Reference proteome</keyword>
<evidence type="ECO:0000313" key="1">
    <source>
        <dbReference type="EMBL" id="WED42584.1"/>
    </source>
</evidence>
<proteinExistence type="predicted"/>
<evidence type="ECO:0000313" key="2">
    <source>
        <dbReference type="Proteomes" id="UP001222087"/>
    </source>
</evidence>
<sequence length="2869" mass="328729">MSNFISAFLAKIDLNTARDLFIQEKPDYSTLLLLIDKLATQGDYDKFAILLALLNENSATENNTQLKATILLQILMDALAHSNKVKISQTIQSLTELIDVKAQNLWQDILSRLISWIEKHNQNDDILILLQHLPLAQRERLYERLLESVDGNPPWLSPLTNYVISNRTSNGINKTLNLHFSKLASSILLSPTICDENIGYLSLTLSTEQLVSLIFQLRAIAATYVSTTTEKQHQRFIEHRQTYLSKYEALVAALTVRATSSQAEYEQLIHGNSELANILLIKRLKIQTTANQQKELINEFLKNSDKYDLHDPLFKAAITDSLLTVFKDLSKSDLSSYFKKYYSDHIHKNLIEASRFLDLFFDKCHDKTKVLRCIDDIDDSDNTVTINFITTSKAQDNELTEDCLKRLNEQQLISLCGHIMALRHLMQHDTEPLSAIYYRVLTKKIRMSPLAVQHLNDFARLIKIFPDEITEDAIKQIFANFSDNVQLRYQWLHALLIAEINKSMLLTSCQELFKALKTTEQLALLKFFTSDDLLALYLHMLRHNATEENFHCFVTLLQESDKQSLLLFMLLNTPLFNKSLLDQLLPFIDDRNLITVIEQLLEKISVNHDYKITLEQLLQHFSQRLQSTANKQAPIHQWVNCLGSSKIATYLLESPTCFQILSSRSSLFQDFTPTLLQGYLVNSAAADLKLRANRILNLLLLTPDTAENIALRLLSQFHMTPKKLQTLFMNLESAQESLDNQGKQNYASLKLACWNLLKGKSGTANSYDDKLSITFLTTQLTQAHCFDPLLAKLAINICQSEDAHLSAQYLVQIETTALEQITPQALATILTKSTQDTTKSNWQKVAYYLRDSDTSRNLILVRNVIAQVKSYHDNPVLTEQALDFILGLEQFEKLLPLLKEEELQWLVNESRPKYLIEKFPSWLQLLLAEIPFTELNYSSLLAQLPPDSSLLESIYQCPELQAHLHSIFIQLMQKTTNPAHFIALFQQLAKESNEQKRQFITHVQKLIHSQTIVPAALFVVNMLLLTLDDFRVDVITDSNLVLQHIQFITTIASQRNDDEQSNFSYELQQLMLNTFSYFIAHDNRWIRTLLDSEEFAQAALVWLKRFDTKTIDHHPFTKILLQNTFLHLHPTLTNSVSYQGFIKQLLASPPQAMKDEQFATLFDTLSAENKKVLALDLLQRPTLGDVQWSSLITLARELPIDTLYNIYTQSKTRFVFVDLLARHPMGLMALNKTERNNLLAETISGKQILRILDSYSPVITKLTFIEAIFDYLEEKNISLLCWFEMMNVDTETLAAFTNYTINEQHKSQLKQVISQNPYYSRRINNYLQNPTLDISLEPKGLLFNLLGEIASNPWQGERCQLQLQQMLEPSTMRQVVQAQFELAEQVHQLNDFYEPLSLCSEIPCQMLQSARWIQRLPLLFGGILEIINEFQTGNTEFQQIVKSTALYQQIILPLLSSKEPSILAQNQLNELYEFLIAYLQVIKNTYPKHHQRVNTHLLDYQHHLLALEHFSPPKLGQLFKPDSFFARIKKGQTRPLQEAEIVSLSTAGQSYKEWLSLKSFSPPLEVGNLLTSLLRTPKIFENSEFRKWLLEHGLFSPLARHLNSEFLKPLLGQFPNSELATQITHIHRQLQQFNLGYTTLKQLATLSSLSEITRTLYLQSLESLTLQWYACAFAHLPHLTNLLAMISQAKRAKLTLSQTQALLLPENLSSCAEVDWLHPEIAKLNSIPDELACQCQQLAISSFSANHDSQDLTRLTNFSSSFVKENIDDAALILNSYLPLLSTTQNDLLGSKFLSLLDNLYFDPQNSYRLLKKLSDSLLTKVISLALKDPATYEELLQKIIHAGFAEKCQQLIHEELNVLCPVTIADKKNSRPFLEHLSPEQFARLTPEHCEKMLTLQRLAFALNPLPELNEWHIENENKIAYGHFCADASLYTTLRQLQQQFQTSDNELKNKIQSNMEQCFHYLSLEAKLLSYHSLMENFLQNINSKAPAVYYHWLCLLSFLAEDHAILMNHFLHWLMQIDDNELAKQPFLDKLLSHILANNLTDKLCECLTQNPPLSKAKSTWLFTRIECEKTVPRDLITNLVRSFSWEWLKEQITSTTLNPLTMLENAFQHDNHVKSITENETNKLMLLNALEQKQLPVSELLDLQKTTPNNMIKSLLLAHVLGRKDYLDEIQGESFLTTLTTTATPFSQRLQPLVSQIHLEDLPPATMKQLQPEAAASLFCSVKDFHQLDESYVSPLLQTLGEQSEPFLKHWLNYYGTMPNSSTPLIALINNVPKKIIPLFAEQPVNKRHELLCILMQNLNSLNATIIKDLIPLCEEKDLVHAAHLYLYEAQSENNSIQFIKELTDKFLEKKETLTSQTIQLLMRLSEHKTFNFLREKLGRVTNDYLRSSALFADCSIFYDEGQLNVKRMQKLIPLKPETTEPGEQTSHETQQGYLQFFTKAFKKVLVTEEIEESTPIPLNDIAVNPLITIIATNAEKLQSIDYFLIHYHGKTEFLQQCLNDYLTHFANNALSDKKKLYTTTWLLTRTEVALSTRQILFDSLLNHPQLFDDKISANLLMFNTEQAINHFGLRGEYQSLITLCSLGLPLVETHSSDIKMAEQALAEAQFELSMTCITGFLAQFRIWLKRSFFYGWETWFQPRKPQYVLPFDHEKIEHSSANLILQELKTPPAHSFQVHDNSPNRENLEGLLTHTDATSSPVVLTTLANALMVYEWQKPAAEEIQTRKAADALFEGLLQRVKTDHGLATWLPKYLEPFINNRKRLIGLYVKNNQQQELANLLAVAVNGPGNFNNVAAVLSTNTPVPLPETPKLTPPATSEPSLLGKVTGTFSSISSFFWTPNKAPEEKPTVTQPVEKTGWFGGLFTR</sequence>
<dbReference type="RefSeq" id="WP_275088407.1">
    <property type="nucleotide sequence ID" value="NZ_CP119078.1"/>
</dbReference>
<name>A0ABY8AQ76_9GAMM</name>